<evidence type="ECO:0000313" key="2">
    <source>
        <dbReference type="EMBL" id="ERT07532.1"/>
    </source>
</evidence>
<reference evidence="2 3" key="1">
    <citation type="journal article" date="2013" name="Front. Microbiol.">
        <title>Comparative genomic analyses of the cyanobacterium, Lyngbya aestuarii BL J, a powerful hydrogen producer.</title>
        <authorList>
            <person name="Kothari A."/>
            <person name="Vaughn M."/>
            <person name="Garcia-Pichel F."/>
        </authorList>
    </citation>
    <scope>NUCLEOTIDE SEQUENCE [LARGE SCALE GENOMIC DNA]</scope>
    <source>
        <strain evidence="2 3">BL J</strain>
    </source>
</reference>
<name>U7QJV0_9CYAN</name>
<dbReference type="Pfam" id="PF01385">
    <property type="entry name" value="OrfB_IS605"/>
    <property type="match status" value="1"/>
</dbReference>
<dbReference type="NCBIfam" id="NF040570">
    <property type="entry name" value="guided_TnpB"/>
    <property type="match status" value="1"/>
</dbReference>
<gene>
    <name evidence="2" type="ORF">M595_2434</name>
</gene>
<dbReference type="EMBL" id="AUZM01000020">
    <property type="protein sequence ID" value="ERT07532.1"/>
    <property type="molecule type" value="Genomic_DNA"/>
</dbReference>
<dbReference type="Proteomes" id="UP000017127">
    <property type="component" value="Unassembled WGS sequence"/>
</dbReference>
<organism evidence="2 3">
    <name type="scientific">Lyngbya aestuarii BL J</name>
    <dbReference type="NCBI Taxonomy" id="1348334"/>
    <lineage>
        <taxon>Bacteria</taxon>
        <taxon>Bacillati</taxon>
        <taxon>Cyanobacteriota</taxon>
        <taxon>Cyanophyceae</taxon>
        <taxon>Oscillatoriophycideae</taxon>
        <taxon>Oscillatoriales</taxon>
        <taxon>Microcoleaceae</taxon>
        <taxon>Lyngbya</taxon>
    </lineage>
</organism>
<protein>
    <submittedName>
        <fullName evidence="2">Transposase, IS605 OrfB family</fullName>
    </submittedName>
</protein>
<dbReference type="OrthoDB" id="443345at2"/>
<dbReference type="InterPro" id="IPR001959">
    <property type="entry name" value="Transposase"/>
</dbReference>
<comment type="caution">
    <text evidence="2">The sequence shown here is derived from an EMBL/GenBank/DDBJ whole genome shotgun (WGS) entry which is preliminary data.</text>
</comment>
<dbReference type="AlphaFoldDB" id="U7QJV0"/>
<proteinExistence type="predicted"/>
<accession>U7QJV0</accession>
<dbReference type="PATRIC" id="fig|1348334.3.peg.2361"/>
<feature type="domain" description="Probable transposase IS891/IS1136/IS1341" evidence="1">
    <location>
        <begin position="190"/>
        <end position="287"/>
    </location>
</feature>
<evidence type="ECO:0000313" key="3">
    <source>
        <dbReference type="Proteomes" id="UP000017127"/>
    </source>
</evidence>
<keyword evidence="3" id="KW-1185">Reference proteome</keyword>
<dbReference type="RefSeq" id="WP_023066196.1">
    <property type="nucleotide sequence ID" value="NZ_AUZM01000020.1"/>
</dbReference>
<sequence>MVKQFFAQVNRLPEDNELKAVLEYLCTESNKLYNCATYLARQLYFKTGKISNGRWLSTVMKNNPHAKSIYASAAQQTCISVGEAFKGFKVLSKLWIQGSLPEKPKPPKYRKSGLFQISYPKKWLKFTDNGIRVPLGTSCKVWFNLQYIYLPFPSNLIWSRVKELQIVPRAGYFDAVWITSEDIEPIVFDLNPNNFLALDPGLDNWLTAVSNVGTSFIVDGKHLKSLNQWYNKRVATIKEKKSQGFWCKLLDQTTEKRNRQMRDAVNKAARLVIDHCLNNKIGTVIFGWNRGQKQQSSLGRKNNQKFVSVPTAKLKSRIQQLCEQSCLRFVETEESYTSKSDSLALDAIPKYGEKPEKWKPSGKRITRGQYKSKTGLIFNADINGALNIARKVTSSLGIDFNPNDLARGVLTSPKRLRIWDVNFNILSS</sequence>
<evidence type="ECO:0000259" key="1">
    <source>
        <dbReference type="Pfam" id="PF01385"/>
    </source>
</evidence>